<dbReference type="Proteomes" id="UP000012589">
    <property type="component" value="Unassembled WGS sequence"/>
</dbReference>
<comment type="caution">
    <text evidence="1">The sequence shown here is derived from an EMBL/GenBank/DDBJ whole genome shotgun (WGS) entry which is preliminary data.</text>
</comment>
<dbReference type="STRING" id="1235802.C823_04619"/>
<sequence>MEIYIKTETGLRLLSSTPPHPYKDFEMVTTAIPLSLDNG</sequence>
<dbReference type="EMBL" id="AQFT01000135">
    <property type="protein sequence ID" value="EMZ21255.1"/>
    <property type="molecule type" value="Genomic_DNA"/>
</dbReference>
<gene>
    <name evidence="1" type="ORF">C823_04619</name>
</gene>
<evidence type="ECO:0000313" key="1">
    <source>
        <dbReference type="EMBL" id="EMZ21255.1"/>
    </source>
</evidence>
<protein>
    <submittedName>
        <fullName evidence="1">Uncharacterized protein</fullName>
    </submittedName>
</protein>
<organism evidence="1 2">
    <name type="scientific">Eubacterium plexicaudatum ASF492</name>
    <dbReference type="NCBI Taxonomy" id="1235802"/>
    <lineage>
        <taxon>Bacteria</taxon>
        <taxon>Bacillati</taxon>
        <taxon>Bacillota</taxon>
        <taxon>Clostridia</taxon>
        <taxon>Eubacteriales</taxon>
        <taxon>Eubacteriaceae</taxon>
        <taxon>Eubacterium</taxon>
    </lineage>
</organism>
<dbReference type="AlphaFoldDB" id="N2A582"/>
<name>N2A582_9FIRM</name>
<evidence type="ECO:0000313" key="2">
    <source>
        <dbReference type="Proteomes" id="UP000012589"/>
    </source>
</evidence>
<keyword evidence="2" id="KW-1185">Reference proteome</keyword>
<dbReference type="HOGENOM" id="CLU_3309946_0_0_9"/>
<proteinExistence type="predicted"/>
<reference evidence="1 2" key="1">
    <citation type="journal article" date="2014" name="Genome Announc.">
        <title>Draft genome sequences of the altered schaedler flora, a defined bacterial community from gnotobiotic mice.</title>
        <authorList>
            <person name="Wannemuehler M.J."/>
            <person name="Overstreet A.M."/>
            <person name="Ward D.V."/>
            <person name="Phillips G.J."/>
        </authorList>
    </citation>
    <scope>NUCLEOTIDE SEQUENCE [LARGE SCALE GENOMIC DNA]</scope>
    <source>
        <strain evidence="1 2">ASF492</strain>
    </source>
</reference>
<accession>N2A582</accession>